<gene>
    <name evidence="1" type="ORF">VJJ08_06900</name>
</gene>
<accession>A0ABU5ZA36</accession>
<organism evidence="1 2">
    <name type="scientific">Capnocytophaga gingivalis</name>
    <dbReference type="NCBI Taxonomy" id="1017"/>
    <lineage>
        <taxon>Bacteria</taxon>
        <taxon>Pseudomonadati</taxon>
        <taxon>Bacteroidota</taxon>
        <taxon>Flavobacteriia</taxon>
        <taxon>Flavobacteriales</taxon>
        <taxon>Flavobacteriaceae</taxon>
        <taxon>Capnocytophaga</taxon>
    </lineage>
</organism>
<name>A0ABU5ZA36_9FLAO</name>
<proteinExistence type="predicted"/>
<reference evidence="1 2" key="1">
    <citation type="submission" date="2023-12" db="EMBL/GenBank/DDBJ databases">
        <title>Genomic sequences of Capnocytophaga and Parvimonas strains.</title>
        <authorList>
            <person name="Watt R.M."/>
            <person name="Wang M."/>
            <person name="Yang T."/>
            <person name="Tong W.M."/>
        </authorList>
    </citation>
    <scope>NUCLEOTIDE SEQUENCE [LARGE SCALE GENOMIC DNA]</scope>
    <source>
        <strain evidence="1 2">CCUG 13096</strain>
    </source>
</reference>
<dbReference type="Proteomes" id="UP001311730">
    <property type="component" value="Unassembled WGS sequence"/>
</dbReference>
<protein>
    <submittedName>
        <fullName evidence="1">Uncharacterized protein</fullName>
    </submittedName>
</protein>
<dbReference type="RefSeq" id="WP_323983301.1">
    <property type="nucleotide sequence ID" value="NZ_JAYKBW010000007.1"/>
</dbReference>
<dbReference type="EMBL" id="JAYKBW010000007">
    <property type="protein sequence ID" value="MEB3075022.1"/>
    <property type="molecule type" value="Genomic_DNA"/>
</dbReference>
<comment type="caution">
    <text evidence="1">The sequence shown here is derived from an EMBL/GenBank/DDBJ whole genome shotgun (WGS) entry which is preliminary data.</text>
</comment>
<evidence type="ECO:0000313" key="2">
    <source>
        <dbReference type="Proteomes" id="UP001311730"/>
    </source>
</evidence>
<keyword evidence="2" id="KW-1185">Reference proteome</keyword>
<sequence length="134" mass="15483">MTPTIQPMLNLTDLIADKYYISTIYDVDFKNYQTTVFDMDTITCIFEQTTTSYRMAKGNHQRALETYVNKANQIGAQIIYEYSYNCYAVRTTLPLKGRGITKSEQTEGLYYATEKALEKLKSQYKCAPNIDYSI</sequence>
<evidence type="ECO:0000313" key="1">
    <source>
        <dbReference type="EMBL" id="MEB3075022.1"/>
    </source>
</evidence>